<feature type="transmembrane region" description="Helical" evidence="1">
    <location>
        <begin position="39"/>
        <end position="58"/>
    </location>
</feature>
<dbReference type="EMBL" id="LZDL01000017">
    <property type="protein sequence ID" value="OBX47067.1"/>
    <property type="molecule type" value="Genomic_DNA"/>
</dbReference>
<evidence type="ECO:0000313" key="2">
    <source>
        <dbReference type="EMBL" id="OBX47067.1"/>
    </source>
</evidence>
<reference evidence="2 3" key="1">
    <citation type="submission" date="2016-06" db="EMBL/GenBank/DDBJ databases">
        <title>Draft genome of Haemophilus haemolyticus CCUG 24149.</title>
        <authorList>
            <person name="Engstrom-Jakobsson H."/>
            <person name="Salva-Serra F."/>
            <person name="Thorell K."/>
            <person name="Gonzales-Siles L."/>
            <person name="Karlsson R."/>
            <person name="Boulund F."/>
            <person name="Engstrand L."/>
            <person name="Kristiansson E."/>
            <person name="Moore E."/>
        </authorList>
    </citation>
    <scope>NUCLEOTIDE SEQUENCE [LARGE SCALE GENOMIC DNA]</scope>
    <source>
        <strain evidence="2 3">CCUG 24149</strain>
    </source>
</reference>
<evidence type="ECO:0000313" key="3">
    <source>
        <dbReference type="Proteomes" id="UP000092611"/>
    </source>
</evidence>
<protein>
    <submittedName>
        <fullName evidence="2">Uncharacterized protein</fullName>
    </submittedName>
</protein>
<keyword evidence="1" id="KW-0472">Membrane</keyword>
<keyword evidence="1" id="KW-1133">Transmembrane helix</keyword>
<proteinExistence type="predicted"/>
<keyword evidence="1" id="KW-0812">Transmembrane</keyword>
<dbReference type="RefSeq" id="WP_065246309.1">
    <property type="nucleotide sequence ID" value="NZ_LZDL01000017.1"/>
</dbReference>
<feature type="transmembrane region" description="Helical" evidence="1">
    <location>
        <begin position="12"/>
        <end position="33"/>
    </location>
</feature>
<dbReference type="Proteomes" id="UP000092611">
    <property type="component" value="Unassembled WGS sequence"/>
</dbReference>
<sequence length="158" mass="18537">MKFEVIYKFFLVWGLALILLFVVASGISMWLGFPFTQALDIHLFFAGFTVFGLLLHFYSRKKKWVKINTQFTDLIMHNRMPSYCNLDRLMMTFEHFSIQQIAEQLNLSLPILLNELSQAQINITDSHRTLRENFPLNDEKIFAAITIALKMRFNPTLL</sequence>
<name>A0A1B8PF52_HAEHA</name>
<dbReference type="AlphaFoldDB" id="A0A1B8PF52"/>
<gene>
    <name evidence="2" type="ORF">A9Z62_09125</name>
</gene>
<accession>A0A1B8PF52</accession>
<evidence type="ECO:0000256" key="1">
    <source>
        <dbReference type="SAM" id="Phobius"/>
    </source>
</evidence>
<comment type="caution">
    <text evidence="2">The sequence shown here is derived from an EMBL/GenBank/DDBJ whole genome shotgun (WGS) entry which is preliminary data.</text>
</comment>
<organism evidence="2 3">
    <name type="scientific">Haemophilus haemolyticus</name>
    <dbReference type="NCBI Taxonomy" id="726"/>
    <lineage>
        <taxon>Bacteria</taxon>
        <taxon>Pseudomonadati</taxon>
        <taxon>Pseudomonadota</taxon>
        <taxon>Gammaproteobacteria</taxon>
        <taxon>Pasteurellales</taxon>
        <taxon>Pasteurellaceae</taxon>
        <taxon>Haemophilus</taxon>
    </lineage>
</organism>